<dbReference type="EC" id="1.11.1.-" evidence="7"/>
<keyword evidence="12" id="KW-1185">Reference proteome</keyword>
<evidence type="ECO:0000256" key="1">
    <source>
        <dbReference type="ARBA" id="ARBA00005329"/>
    </source>
</evidence>
<protein>
    <recommendedName>
        <fullName evidence="7">Catalase-related peroxidase</fullName>
        <ecNumber evidence="7">1.11.1.-</ecNumber>
    </recommendedName>
</protein>
<organism evidence="11 12">
    <name type="scientific">Xanthomonas chitinilytica</name>
    <dbReference type="NCBI Taxonomy" id="2989819"/>
    <lineage>
        <taxon>Bacteria</taxon>
        <taxon>Pseudomonadati</taxon>
        <taxon>Pseudomonadota</taxon>
        <taxon>Gammaproteobacteria</taxon>
        <taxon>Lysobacterales</taxon>
        <taxon>Lysobacteraceae</taxon>
        <taxon>Xanthomonas</taxon>
    </lineage>
</organism>
<dbReference type="Gene3D" id="1.20.1280.120">
    <property type="match status" value="1"/>
</dbReference>
<evidence type="ECO:0000259" key="10">
    <source>
        <dbReference type="SMART" id="SM01060"/>
    </source>
</evidence>
<dbReference type="PANTHER" id="PTHR11465:SF9">
    <property type="entry name" value="CATALASE"/>
    <property type="match status" value="1"/>
</dbReference>
<dbReference type="Gene3D" id="2.40.180.10">
    <property type="entry name" value="Catalase core domain"/>
    <property type="match status" value="1"/>
</dbReference>
<comment type="similarity">
    <text evidence="1 7">Belongs to the catalase family.</text>
</comment>
<dbReference type="Pfam" id="PF00199">
    <property type="entry name" value="Catalase"/>
    <property type="match status" value="1"/>
</dbReference>
<feature type="region of interest" description="Disordered" evidence="8">
    <location>
        <begin position="348"/>
        <end position="368"/>
    </location>
</feature>
<keyword evidence="9" id="KW-0812">Transmembrane</keyword>
<reference evidence="11 12" key="1">
    <citation type="submission" date="2022-10" db="EMBL/GenBank/DDBJ databases">
        <title>Xanthomonas sp. H13-6.</title>
        <authorList>
            <person name="Liu X."/>
            <person name="Deng Z."/>
            <person name="Jiang Y."/>
            <person name="Yu T."/>
            <person name="Ai J."/>
        </authorList>
    </citation>
    <scope>NUCLEOTIDE SEQUENCE [LARGE SCALE GENOMIC DNA]</scope>
    <source>
        <strain evidence="11 12">H13-6</strain>
    </source>
</reference>
<name>A0ABT3K177_9XANT</name>
<evidence type="ECO:0000256" key="5">
    <source>
        <dbReference type="ARBA" id="ARBA00023002"/>
    </source>
</evidence>
<dbReference type="InterPro" id="IPR018028">
    <property type="entry name" value="Catalase"/>
</dbReference>
<evidence type="ECO:0000256" key="7">
    <source>
        <dbReference type="PIRNR" id="PIRNR000296"/>
    </source>
</evidence>
<keyword evidence="9" id="KW-0472">Membrane</keyword>
<dbReference type="EMBL" id="JAPCHY010000023">
    <property type="protein sequence ID" value="MCW4474274.1"/>
    <property type="molecule type" value="Genomic_DNA"/>
</dbReference>
<keyword evidence="5 7" id="KW-0560">Oxidoreductase</keyword>
<comment type="cofactor">
    <cofactor evidence="7">
        <name>heme</name>
        <dbReference type="ChEBI" id="CHEBI:30413"/>
    </cofactor>
</comment>
<dbReference type="Proteomes" id="UP001209922">
    <property type="component" value="Unassembled WGS sequence"/>
</dbReference>
<evidence type="ECO:0000256" key="9">
    <source>
        <dbReference type="SAM" id="Phobius"/>
    </source>
</evidence>
<dbReference type="CDD" id="cd08153">
    <property type="entry name" value="srpA_like"/>
    <property type="match status" value="1"/>
</dbReference>
<sequence>MTAPAPKPPLSPIPAFLRRHGLALAGIGAIAALAAAAFAWTAGRLGDRLTSQRMIDAIERGAPPHPGFRRAHSKGMCVSGVFRGNGEAAALSSARVFVQSEVPVLGRLSIGGGDPHGADGKARVRSMALLLQSDDGQQWRMAMNSFPFFAVATPAGFQAQTLAALADPATGKPDPAKMAAFLQQYPEARRFQEWARTAPWSNSWANTQYNGVNAFRFTAADGSSHHVRWSMRPHAPFEELDAHQREQADADFLGQDLQARLDRGPLLWDLVLTVAQPGDPVDDPSQPWPAQRTQLVAGTLVLDRAEPQATGPCRDVNYDPLILPTGIAGSGDPILAARSAVYSQSFNRREREIGRGQAREASGQGATR</sequence>
<evidence type="ECO:0000256" key="4">
    <source>
        <dbReference type="ARBA" id="ARBA00022723"/>
    </source>
</evidence>
<proteinExistence type="inferred from homology"/>
<keyword evidence="3 7" id="KW-0349">Heme</keyword>
<evidence type="ECO:0000313" key="11">
    <source>
        <dbReference type="EMBL" id="MCW4474274.1"/>
    </source>
</evidence>
<dbReference type="RefSeq" id="WP_265129278.1">
    <property type="nucleotide sequence ID" value="NZ_JAPCHY010000023.1"/>
</dbReference>
<dbReference type="GO" id="GO:0004601">
    <property type="term" value="F:peroxidase activity"/>
    <property type="evidence" value="ECO:0007669"/>
    <property type="project" value="UniProtKB-KW"/>
</dbReference>
<evidence type="ECO:0000256" key="8">
    <source>
        <dbReference type="SAM" id="MobiDB-lite"/>
    </source>
</evidence>
<dbReference type="PROSITE" id="PS51402">
    <property type="entry name" value="CATALASE_3"/>
    <property type="match status" value="1"/>
</dbReference>
<evidence type="ECO:0000256" key="3">
    <source>
        <dbReference type="ARBA" id="ARBA00022617"/>
    </source>
</evidence>
<dbReference type="InterPro" id="IPR024168">
    <property type="entry name" value="Catalase_SrpA-type_pred"/>
</dbReference>
<gene>
    <name evidence="11" type="ORF">OK345_17455</name>
</gene>
<evidence type="ECO:0000313" key="12">
    <source>
        <dbReference type="Proteomes" id="UP001209922"/>
    </source>
</evidence>
<comment type="function">
    <text evidence="7">Has an organic peroxide-dependent peroxidase activity.</text>
</comment>
<dbReference type="InterPro" id="IPR011614">
    <property type="entry name" value="Catalase_core"/>
</dbReference>
<evidence type="ECO:0000256" key="6">
    <source>
        <dbReference type="ARBA" id="ARBA00023004"/>
    </source>
</evidence>
<keyword evidence="9" id="KW-1133">Transmembrane helix</keyword>
<dbReference type="SMART" id="SM01060">
    <property type="entry name" value="Catalase"/>
    <property type="match status" value="1"/>
</dbReference>
<dbReference type="SUPFAM" id="SSF56634">
    <property type="entry name" value="Heme-dependent catalase-like"/>
    <property type="match status" value="1"/>
</dbReference>
<feature type="transmembrane region" description="Helical" evidence="9">
    <location>
        <begin position="20"/>
        <end position="43"/>
    </location>
</feature>
<keyword evidence="6 7" id="KW-0408">Iron</keyword>
<dbReference type="InterPro" id="IPR020835">
    <property type="entry name" value="Catalase_sf"/>
</dbReference>
<evidence type="ECO:0000256" key="2">
    <source>
        <dbReference type="ARBA" id="ARBA00022559"/>
    </source>
</evidence>
<dbReference type="PIRSF" id="PIRSF000296">
    <property type="entry name" value="SrpA"/>
    <property type="match status" value="1"/>
</dbReference>
<dbReference type="PANTHER" id="PTHR11465">
    <property type="entry name" value="CATALASE"/>
    <property type="match status" value="1"/>
</dbReference>
<comment type="caution">
    <text evidence="11">The sequence shown here is derived from an EMBL/GenBank/DDBJ whole genome shotgun (WGS) entry which is preliminary data.</text>
</comment>
<accession>A0ABT3K177</accession>
<feature type="domain" description="Catalase core" evidence="10">
    <location>
        <begin position="26"/>
        <end position="368"/>
    </location>
</feature>
<feature type="compositionally biased region" description="Basic and acidic residues" evidence="8">
    <location>
        <begin position="348"/>
        <end position="358"/>
    </location>
</feature>
<keyword evidence="4 7" id="KW-0479">Metal-binding</keyword>
<keyword evidence="2 7" id="KW-0575">Peroxidase</keyword>